<accession>A0A2R6QPZ4</accession>
<dbReference type="OMA" id="EHEREFT"/>
<dbReference type="OrthoDB" id="8062037at2759"/>
<dbReference type="InterPro" id="IPR033276">
    <property type="entry name" value="BB"/>
</dbReference>
<dbReference type="PANTHER" id="PTHR46400:SF8">
    <property type="entry name" value="E3 UBIQUITIN LIGASE BIG BROTHER-RELATED-LIKE ISOFORM X1"/>
    <property type="match status" value="1"/>
</dbReference>
<dbReference type="EMBL" id="NKQK01000014">
    <property type="protein sequence ID" value="PSS11999.1"/>
    <property type="molecule type" value="Genomic_DNA"/>
</dbReference>
<evidence type="ECO:0000256" key="2">
    <source>
        <dbReference type="SAM" id="MobiDB-lite"/>
    </source>
</evidence>
<keyword evidence="1" id="KW-0862">Zinc</keyword>
<organism evidence="4 5">
    <name type="scientific">Actinidia chinensis var. chinensis</name>
    <name type="common">Chinese soft-hair kiwi</name>
    <dbReference type="NCBI Taxonomy" id="1590841"/>
    <lineage>
        <taxon>Eukaryota</taxon>
        <taxon>Viridiplantae</taxon>
        <taxon>Streptophyta</taxon>
        <taxon>Embryophyta</taxon>
        <taxon>Tracheophyta</taxon>
        <taxon>Spermatophyta</taxon>
        <taxon>Magnoliopsida</taxon>
        <taxon>eudicotyledons</taxon>
        <taxon>Gunneridae</taxon>
        <taxon>Pentapetalae</taxon>
        <taxon>asterids</taxon>
        <taxon>Ericales</taxon>
        <taxon>Actinidiaceae</taxon>
        <taxon>Actinidia</taxon>
    </lineage>
</organism>
<dbReference type="Proteomes" id="UP000241394">
    <property type="component" value="Chromosome LG14"/>
</dbReference>
<dbReference type="SMART" id="SM00184">
    <property type="entry name" value="RING"/>
    <property type="match status" value="1"/>
</dbReference>
<dbReference type="PROSITE" id="PS50089">
    <property type="entry name" value="ZF_RING_2"/>
    <property type="match status" value="1"/>
</dbReference>
<keyword evidence="1" id="KW-0863">Zinc-finger</keyword>
<keyword evidence="5" id="KW-1185">Reference proteome</keyword>
<evidence type="ECO:0000313" key="5">
    <source>
        <dbReference type="Proteomes" id="UP000241394"/>
    </source>
</evidence>
<dbReference type="Gramene" id="PSS11999">
    <property type="protein sequence ID" value="PSS11999"/>
    <property type="gene ID" value="CEY00_Acc16210"/>
</dbReference>
<evidence type="ECO:0000313" key="4">
    <source>
        <dbReference type="EMBL" id="PSS11999.1"/>
    </source>
</evidence>
<dbReference type="Gene3D" id="3.30.40.10">
    <property type="entry name" value="Zinc/RING finger domain, C3HC4 (zinc finger)"/>
    <property type="match status" value="1"/>
</dbReference>
<dbReference type="GO" id="GO:0008270">
    <property type="term" value="F:zinc ion binding"/>
    <property type="evidence" value="ECO:0007669"/>
    <property type="project" value="UniProtKB-KW"/>
</dbReference>
<feature type="region of interest" description="Disordered" evidence="2">
    <location>
        <begin position="1"/>
        <end position="95"/>
    </location>
</feature>
<sequence>MDDDEQQPKRPIPNELEQVDSDFAFALALQEQERNNITMLENDSDSDPSASSSDDDEDEDDDSQEMEAELEFSEGEDDSSGDGDYDELMEEDDIDPDELSYEELIALGESVGDENRGLSLEQISSCLRPIAADSKIIIDRCVICQVDYKEGEERAMRVALPSCEHTYHSVCISSWLQIKKTCPICGIEVVTSSN</sequence>
<protein>
    <submittedName>
        <fullName evidence="4">E3 ubiquitin ligase BIG BROTHER-related like</fullName>
    </submittedName>
</protein>
<dbReference type="GO" id="GO:0016874">
    <property type="term" value="F:ligase activity"/>
    <property type="evidence" value="ECO:0007669"/>
    <property type="project" value="UniProtKB-KW"/>
</dbReference>
<dbReference type="PANTHER" id="PTHR46400">
    <property type="entry name" value="RING/U-BOX SUPERFAMILY PROTEIN"/>
    <property type="match status" value="1"/>
</dbReference>
<keyword evidence="4" id="KW-0436">Ligase</keyword>
<dbReference type="Pfam" id="PF13639">
    <property type="entry name" value="zf-RING_2"/>
    <property type="match status" value="1"/>
</dbReference>
<dbReference type="GO" id="GO:0016567">
    <property type="term" value="P:protein ubiquitination"/>
    <property type="evidence" value="ECO:0007669"/>
    <property type="project" value="InterPro"/>
</dbReference>
<dbReference type="GO" id="GO:0046621">
    <property type="term" value="P:negative regulation of organ growth"/>
    <property type="evidence" value="ECO:0007669"/>
    <property type="project" value="InterPro"/>
</dbReference>
<dbReference type="InParanoid" id="A0A2R6QPZ4"/>
<name>A0A2R6QPZ4_ACTCC</name>
<dbReference type="GO" id="GO:0031624">
    <property type="term" value="F:ubiquitin conjugating enzyme binding"/>
    <property type="evidence" value="ECO:0007669"/>
    <property type="project" value="TreeGrafter"/>
</dbReference>
<dbReference type="GO" id="GO:0004842">
    <property type="term" value="F:ubiquitin-protein transferase activity"/>
    <property type="evidence" value="ECO:0007669"/>
    <property type="project" value="InterPro"/>
</dbReference>
<evidence type="ECO:0000259" key="3">
    <source>
        <dbReference type="PROSITE" id="PS50089"/>
    </source>
</evidence>
<comment type="caution">
    <text evidence="4">The sequence shown here is derived from an EMBL/GenBank/DDBJ whole genome shotgun (WGS) entry which is preliminary data.</text>
</comment>
<gene>
    <name evidence="4" type="ORF">CEY00_Acc16210</name>
</gene>
<dbReference type="AlphaFoldDB" id="A0A2R6QPZ4"/>
<dbReference type="STRING" id="1590841.A0A2R6QPZ4"/>
<feature type="domain" description="RING-type" evidence="3">
    <location>
        <begin position="141"/>
        <end position="185"/>
    </location>
</feature>
<proteinExistence type="predicted"/>
<feature type="compositionally biased region" description="Acidic residues" evidence="2">
    <location>
        <begin position="53"/>
        <end position="95"/>
    </location>
</feature>
<reference evidence="4 5" key="1">
    <citation type="submission" date="2017-07" db="EMBL/GenBank/DDBJ databases">
        <title>An improved, manually edited Actinidia chinensis var. chinensis (kiwifruit) genome highlights the challenges associated with draft genomes and gene prediction in plants.</title>
        <authorList>
            <person name="Pilkington S."/>
            <person name="Crowhurst R."/>
            <person name="Hilario E."/>
            <person name="Nardozza S."/>
            <person name="Fraser L."/>
            <person name="Peng Y."/>
            <person name="Gunaseelan K."/>
            <person name="Simpson R."/>
            <person name="Tahir J."/>
            <person name="Deroles S."/>
            <person name="Templeton K."/>
            <person name="Luo Z."/>
            <person name="Davy M."/>
            <person name="Cheng C."/>
            <person name="Mcneilage M."/>
            <person name="Scaglione D."/>
            <person name="Liu Y."/>
            <person name="Zhang Q."/>
            <person name="Datson P."/>
            <person name="De Silva N."/>
            <person name="Gardiner S."/>
            <person name="Bassett H."/>
            <person name="Chagne D."/>
            <person name="Mccallum J."/>
            <person name="Dzierzon H."/>
            <person name="Deng C."/>
            <person name="Wang Y.-Y."/>
            <person name="Barron N."/>
            <person name="Manako K."/>
            <person name="Bowen J."/>
            <person name="Foster T."/>
            <person name="Erridge Z."/>
            <person name="Tiffin H."/>
            <person name="Waite C."/>
            <person name="Davies K."/>
            <person name="Grierson E."/>
            <person name="Laing W."/>
            <person name="Kirk R."/>
            <person name="Chen X."/>
            <person name="Wood M."/>
            <person name="Montefiori M."/>
            <person name="Brummell D."/>
            <person name="Schwinn K."/>
            <person name="Catanach A."/>
            <person name="Fullerton C."/>
            <person name="Li D."/>
            <person name="Meiyalaghan S."/>
            <person name="Nieuwenhuizen N."/>
            <person name="Read N."/>
            <person name="Prakash R."/>
            <person name="Hunter D."/>
            <person name="Zhang H."/>
            <person name="Mckenzie M."/>
            <person name="Knabel M."/>
            <person name="Harris A."/>
            <person name="Allan A."/>
            <person name="Chen A."/>
            <person name="Janssen B."/>
            <person name="Plunkett B."/>
            <person name="Dwamena C."/>
            <person name="Voogd C."/>
            <person name="Leif D."/>
            <person name="Lafferty D."/>
            <person name="Souleyre E."/>
            <person name="Varkonyi-Gasic E."/>
            <person name="Gambi F."/>
            <person name="Hanley J."/>
            <person name="Yao J.-L."/>
            <person name="Cheung J."/>
            <person name="David K."/>
            <person name="Warren B."/>
            <person name="Marsh K."/>
            <person name="Snowden K."/>
            <person name="Lin-Wang K."/>
            <person name="Brian L."/>
            <person name="Martinez-Sanchez M."/>
            <person name="Wang M."/>
            <person name="Ileperuma N."/>
            <person name="Macnee N."/>
            <person name="Campin R."/>
            <person name="Mcatee P."/>
            <person name="Drummond R."/>
            <person name="Espley R."/>
            <person name="Ireland H."/>
            <person name="Wu R."/>
            <person name="Atkinson R."/>
            <person name="Karunairetnam S."/>
            <person name="Bulley S."/>
            <person name="Chunkath S."/>
            <person name="Hanley Z."/>
            <person name="Storey R."/>
            <person name="Thrimawithana A."/>
            <person name="Thomson S."/>
            <person name="David C."/>
            <person name="Testolin R."/>
        </authorList>
    </citation>
    <scope>NUCLEOTIDE SEQUENCE [LARGE SCALE GENOMIC DNA]</scope>
    <source>
        <strain evidence="5">cv. Red5</strain>
        <tissue evidence="4">Young leaf</tissue>
    </source>
</reference>
<dbReference type="InterPro" id="IPR013083">
    <property type="entry name" value="Znf_RING/FYVE/PHD"/>
</dbReference>
<dbReference type="InterPro" id="IPR001841">
    <property type="entry name" value="Znf_RING"/>
</dbReference>
<reference evidence="5" key="2">
    <citation type="journal article" date="2018" name="BMC Genomics">
        <title>A manually annotated Actinidia chinensis var. chinensis (kiwifruit) genome highlights the challenges associated with draft genomes and gene prediction in plants.</title>
        <authorList>
            <person name="Pilkington S.M."/>
            <person name="Crowhurst R."/>
            <person name="Hilario E."/>
            <person name="Nardozza S."/>
            <person name="Fraser L."/>
            <person name="Peng Y."/>
            <person name="Gunaseelan K."/>
            <person name="Simpson R."/>
            <person name="Tahir J."/>
            <person name="Deroles S.C."/>
            <person name="Templeton K."/>
            <person name="Luo Z."/>
            <person name="Davy M."/>
            <person name="Cheng C."/>
            <person name="McNeilage M."/>
            <person name="Scaglione D."/>
            <person name="Liu Y."/>
            <person name="Zhang Q."/>
            <person name="Datson P."/>
            <person name="De Silva N."/>
            <person name="Gardiner S.E."/>
            <person name="Bassett H."/>
            <person name="Chagne D."/>
            <person name="McCallum J."/>
            <person name="Dzierzon H."/>
            <person name="Deng C."/>
            <person name="Wang Y.Y."/>
            <person name="Barron L."/>
            <person name="Manako K."/>
            <person name="Bowen J."/>
            <person name="Foster T.M."/>
            <person name="Erridge Z.A."/>
            <person name="Tiffin H."/>
            <person name="Waite C.N."/>
            <person name="Davies K.M."/>
            <person name="Grierson E.P."/>
            <person name="Laing W.A."/>
            <person name="Kirk R."/>
            <person name="Chen X."/>
            <person name="Wood M."/>
            <person name="Montefiori M."/>
            <person name="Brummell D.A."/>
            <person name="Schwinn K.E."/>
            <person name="Catanach A."/>
            <person name="Fullerton C."/>
            <person name="Li D."/>
            <person name="Meiyalaghan S."/>
            <person name="Nieuwenhuizen N."/>
            <person name="Read N."/>
            <person name="Prakash R."/>
            <person name="Hunter D."/>
            <person name="Zhang H."/>
            <person name="McKenzie M."/>
            <person name="Knabel M."/>
            <person name="Harris A."/>
            <person name="Allan A.C."/>
            <person name="Gleave A."/>
            <person name="Chen A."/>
            <person name="Janssen B.J."/>
            <person name="Plunkett B."/>
            <person name="Ampomah-Dwamena C."/>
            <person name="Voogd C."/>
            <person name="Leif D."/>
            <person name="Lafferty D."/>
            <person name="Souleyre E.J.F."/>
            <person name="Varkonyi-Gasic E."/>
            <person name="Gambi F."/>
            <person name="Hanley J."/>
            <person name="Yao J.L."/>
            <person name="Cheung J."/>
            <person name="David K.M."/>
            <person name="Warren B."/>
            <person name="Marsh K."/>
            <person name="Snowden K.C."/>
            <person name="Lin-Wang K."/>
            <person name="Brian L."/>
            <person name="Martinez-Sanchez M."/>
            <person name="Wang M."/>
            <person name="Ileperuma N."/>
            <person name="Macnee N."/>
            <person name="Campin R."/>
            <person name="McAtee P."/>
            <person name="Drummond R.S.M."/>
            <person name="Espley R.V."/>
            <person name="Ireland H.S."/>
            <person name="Wu R."/>
            <person name="Atkinson R.G."/>
            <person name="Karunairetnam S."/>
            <person name="Bulley S."/>
            <person name="Chunkath S."/>
            <person name="Hanley Z."/>
            <person name="Storey R."/>
            <person name="Thrimawithana A.H."/>
            <person name="Thomson S."/>
            <person name="David C."/>
            <person name="Testolin R."/>
            <person name="Huang H."/>
            <person name="Hellens R.P."/>
            <person name="Schaffer R.J."/>
        </authorList>
    </citation>
    <scope>NUCLEOTIDE SEQUENCE [LARGE SCALE GENOMIC DNA]</scope>
    <source>
        <strain evidence="5">cv. Red5</strain>
    </source>
</reference>
<evidence type="ECO:0000256" key="1">
    <source>
        <dbReference type="PROSITE-ProRule" id="PRU00175"/>
    </source>
</evidence>
<dbReference type="SUPFAM" id="SSF57850">
    <property type="entry name" value="RING/U-box"/>
    <property type="match status" value="1"/>
</dbReference>
<keyword evidence="1" id="KW-0479">Metal-binding</keyword>